<evidence type="ECO:0000256" key="1">
    <source>
        <dbReference type="ARBA" id="ARBA00004651"/>
    </source>
</evidence>
<accession>K2HFW6</accession>
<dbReference type="EMBL" id="AMGO01000007">
    <property type="protein sequence ID" value="EKE45372.1"/>
    <property type="molecule type" value="Genomic_DNA"/>
</dbReference>
<comment type="caution">
    <text evidence="11">The sequence shown here is derived from an EMBL/GenBank/DDBJ whole genome shotgun (WGS) entry which is preliminary data.</text>
</comment>
<protein>
    <recommendedName>
        <fullName evidence="9">Apolipoprotein N-acyltransferase</fullName>
        <shortName evidence="9">ALP N-acyltransferase</shortName>
        <ecNumber evidence="9">2.3.1.269</ecNumber>
    </recommendedName>
</protein>
<feature type="transmembrane region" description="Helical" evidence="9">
    <location>
        <begin position="59"/>
        <end position="80"/>
    </location>
</feature>
<feature type="transmembrane region" description="Helical" evidence="9">
    <location>
        <begin position="32"/>
        <end position="52"/>
    </location>
</feature>
<evidence type="ECO:0000259" key="10">
    <source>
        <dbReference type="PROSITE" id="PS50263"/>
    </source>
</evidence>
<dbReference type="EC" id="2.3.1.269" evidence="9"/>
<keyword evidence="8 9" id="KW-0012">Acyltransferase</keyword>
<keyword evidence="4 9" id="KW-0808">Transferase</keyword>
<name>K2HFW6_9RHOB</name>
<dbReference type="PROSITE" id="PS50263">
    <property type="entry name" value="CN_HYDROLASE"/>
    <property type="match status" value="1"/>
</dbReference>
<feature type="domain" description="CN hydrolase" evidence="10">
    <location>
        <begin position="231"/>
        <end position="471"/>
    </location>
</feature>
<comment type="subcellular location">
    <subcellularLocation>
        <location evidence="1 9">Cell membrane</location>
        <topology evidence="1 9">Multi-pass membrane protein</topology>
    </subcellularLocation>
</comment>
<comment type="pathway">
    <text evidence="9">Protein modification; lipoprotein biosynthesis (N-acyl transfer).</text>
</comment>
<keyword evidence="12" id="KW-1185">Reference proteome</keyword>
<dbReference type="GO" id="GO:0016410">
    <property type="term" value="F:N-acyltransferase activity"/>
    <property type="evidence" value="ECO:0007669"/>
    <property type="project" value="UniProtKB-UniRule"/>
</dbReference>
<keyword evidence="6 9" id="KW-1133">Transmembrane helix</keyword>
<evidence type="ECO:0000256" key="5">
    <source>
        <dbReference type="ARBA" id="ARBA00022692"/>
    </source>
</evidence>
<feature type="transmembrane region" description="Helical" evidence="9">
    <location>
        <begin position="165"/>
        <end position="186"/>
    </location>
</feature>
<dbReference type="Pfam" id="PF20154">
    <property type="entry name" value="LNT_N"/>
    <property type="match status" value="1"/>
</dbReference>
<evidence type="ECO:0000256" key="3">
    <source>
        <dbReference type="ARBA" id="ARBA00022475"/>
    </source>
</evidence>
<feature type="transmembrane region" description="Helical" evidence="9">
    <location>
        <begin position="193"/>
        <end position="214"/>
    </location>
</feature>
<dbReference type="HAMAP" id="MF_01148">
    <property type="entry name" value="Lnt"/>
    <property type="match status" value="1"/>
</dbReference>
<dbReference type="InterPro" id="IPR004563">
    <property type="entry name" value="Apolipo_AcylTrfase"/>
</dbReference>
<dbReference type="CDD" id="cd07571">
    <property type="entry name" value="ALP_N-acyl_transferase"/>
    <property type="match status" value="1"/>
</dbReference>
<evidence type="ECO:0000256" key="6">
    <source>
        <dbReference type="ARBA" id="ARBA00022989"/>
    </source>
</evidence>
<feature type="transmembrane region" description="Helical" evidence="9">
    <location>
        <begin position="92"/>
        <end position="116"/>
    </location>
</feature>
<dbReference type="eggNOG" id="COG0815">
    <property type="taxonomic scope" value="Bacteria"/>
</dbReference>
<gene>
    <name evidence="9" type="primary">lnt</name>
    <name evidence="11" type="ORF">OCGS_0462</name>
</gene>
<dbReference type="Gene3D" id="3.60.110.10">
    <property type="entry name" value="Carbon-nitrogen hydrolase"/>
    <property type="match status" value="1"/>
</dbReference>
<dbReference type="Pfam" id="PF00795">
    <property type="entry name" value="CN_hydrolase"/>
    <property type="match status" value="1"/>
</dbReference>
<evidence type="ECO:0000256" key="4">
    <source>
        <dbReference type="ARBA" id="ARBA00022679"/>
    </source>
</evidence>
<dbReference type="InterPro" id="IPR045378">
    <property type="entry name" value="LNT_N"/>
</dbReference>
<dbReference type="InterPro" id="IPR003010">
    <property type="entry name" value="C-N_Hydrolase"/>
</dbReference>
<comment type="similarity">
    <text evidence="2 9">Belongs to the CN hydrolase family. Apolipoprotein N-acyltransferase subfamily.</text>
</comment>
<evidence type="ECO:0000256" key="9">
    <source>
        <dbReference type="HAMAP-Rule" id="MF_01148"/>
    </source>
</evidence>
<evidence type="ECO:0000313" key="12">
    <source>
        <dbReference type="Proteomes" id="UP000006765"/>
    </source>
</evidence>
<feature type="transmembrane region" description="Helical" evidence="9">
    <location>
        <begin position="484"/>
        <end position="502"/>
    </location>
</feature>
<dbReference type="STRING" id="1231392.OCGS_0462"/>
<dbReference type="Proteomes" id="UP000006765">
    <property type="component" value="Unassembled WGS sequence"/>
</dbReference>
<comment type="function">
    <text evidence="9">Catalyzes the phospholipid dependent N-acylation of the N-terminal cysteine of apolipoprotein, the last step in lipoprotein maturation.</text>
</comment>
<evidence type="ECO:0000313" key="11">
    <source>
        <dbReference type="EMBL" id="EKE45372.1"/>
    </source>
</evidence>
<feature type="transmembrane region" description="Helical" evidence="9">
    <location>
        <begin position="128"/>
        <end position="153"/>
    </location>
</feature>
<organism evidence="11 12">
    <name type="scientific">Oceaniovalibus guishaninsula JLT2003</name>
    <dbReference type="NCBI Taxonomy" id="1231392"/>
    <lineage>
        <taxon>Bacteria</taxon>
        <taxon>Pseudomonadati</taxon>
        <taxon>Pseudomonadota</taxon>
        <taxon>Alphaproteobacteria</taxon>
        <taxon>Rhodobacterales</taxon>
        <taxon>Roseobacteraceae</taxon>
        <taxon>Oceaniovalibus</taxon>
    </lineage>
</organism>
<comment type="catalytic activity">
    <reaction evidence="9">
        <text>N-terminal S-1,2-diacyl-sn-glyceryl-L-cysteinyl-[lipoprotein] + a glycerophospholipid = N-acyl-S-1,2-diacyl-sn-glyceryl-L-cysteinyl-[lipoprotein] + a 2-acyl-sn-glycero-3-phospholipid + H(+)</text>
        <dbReference type="Rhea" id="RHEA:48228"/>
        <dbReference type="Rhea" id="RHEA-COMP:14681"/>
        <dbReference type="Rhea" id="RHEA-COMP:14684"/>
        <dbReference type="ChEBI" id="CHEBI:15378"/>
        <dbReference type="ChEBI" id="CHEBI:136912"/>
        <dbReference type="ChEBI" id="CHEBI:140656"/>
        <dbReference type="ChEBI" id="CHEBI:140657"/>
        <dbReference type="ChEBI" id="CHEBI:140660"/>
        <dbReference type="EC" id="2.3.1.269"/>
    </reaction>
</comment>
<evidence type="ECO:0000256" key="7">
    <source>
        <dbReference type="ARBA" id="ARBA00023136"/>
    </source>
</evidence>
<keyword evidence="5 9" id="KW-0812">Transmembrane</keyword>
<sequence>MAEAAIARRVSRGWTGIGACLGAGAMAGLGQVPFSLVAVSLAGLAAACLLVCRAPSWRGAALAGWLIGTGHFAITLHWIVQPFFIDIARHGWMAPFALLLCAGGFALFWAAAGALAHVTARSPAARALAFATAIALAELARSHVLTGFPWALVGYVWTETPAAQIASLAGSFGLTWITLLLAAAIAIAVMRGWIAGALAFAGALTLPLGLGLALRPPPAPLPADAPLIRLVQPNVPQAEKWDPSKAPGHFDRMLRLTSAPGADGPPDLIVWPETAVTWRLDPAEPGLARMADAADGTPLAFGVERTDGWRFFNSLAVISDGRIADVYDKHHLVPFGEFIPLGGLPRLIGLRGYDALDGFGFSAGPGPRLLDLGRAGTALPLICYEAIFPQDVAAAPARPDWLLQITNDAWFGTFSGPYMHLAQARMRSIEQGLPMVRVANTGVSALIDVEGRVLAALPLGEAGRIDARLPPPRPPTIYARTGDLPWLAAMIALLAVMVALRWRRRL</sequence>
<dbReference type="PANTHER" id="PTHR38686">
    <property type="entry name" value="APOLIPOPROTEIN N-ACYLTRANSFERASE"/>
    <property type="match status" value="1"/>
</dbReference>
<reference evidence="11 12" key="1">
    <citation type="journal article" date="2012" name="J. Bacteriol.">
        <title>Draft Genome Sequence of Oceaniovalibus guishaninsula JLT2003T.</title>
        <authorList>
            <person name="Tang K."/>
            <person name="Liu K."/>
            <person name="Jiao N."/>
        </authorList>
    </citation>
    <scope>NUCLEOTIDE SEQUENCE [LARGE SCALE GENOMIC DNA]</scope>
    <source>
        <strain evidence="11 12">JLT2003</strain>
    </source>
</reference>
<dbReference type="GO" id="GO:0005886">
    <property type="term" value="C:plasma membrane"/>
    <property type="evidence" value="ECO:0007669"/>
    <property type="project" value="UniProtKB-SubCell"/>
</dbReference>
<dbReference type="GO" id="GO:0042158">
    <property type="term" value="P:lipoprotein biosynthetic process"/>
    <property type="evidence" value="ECO:0007669"/>
    <property type="project" value="UniProtKB-UniRule"/>
</dbReference>
<dbReference type="InterPro" id="IPR036526">
    <property type="entry name" value="C-N_Hydrolase_sf"/>
</dbReference>
<dbReference type="UniPathway" id="UPA00666"/>
<dbReference type="SUPFAM" id="SSF56317">
    <property type="entry name" value="Carbon-nitrogen hydrolase"/>
    <property type="match status" value="1"/>
</dbReference>
<keyword evidence="3 9" id="KW-1003">Cell membrane</keyword>
<dbReference type="PATRIC" id="fig|1231392.3.peg.465"/>
<keyword evidence="7 9" id="KW-0472">Membrane</keyword>
<evidence type="ECO:0000256" key="8">
    <source>
        <dbReference type="ARBA" id="ARBA00023315"/>
    </source>
</evidence>
<dbReference type="PANTHER" id="PTHR38686:SF1">
    <property type="entry name" value="APOLIPOPROTEIN N-ACYLTRANSFERASE"/>
    <property type="match status" value="1"/>
</dbReference>
<dbReference type="AlphaFoldDB" id="K2HFW6"/>
<evidence type="ECO:0000256" key="2">
    <source>
        <dbReference type="ARBA" id="ARBA00010065"/>
    </source>
</evidence>
<dbReference type="NCBIfam" id="TIGR00546">
    <property type="entry name" value="lnt"/>
    <property type="match status" value="1"/>
</dbReference>
<proteinExistence type="inferred from homology"/>
<keyword evidence="11" id="KW-0449">Lipoprotein</keyword>